<gene>
    <name evidence="2" type="ORF">PO587_37415</name>
</gene>
<evidence type="ECO:0000256" key="1">
    <source>
        <dbReference type="SAM" id="MobiDB-lite"/>
    </source>
</evidence>
<organism evidence="2 3">
    <name type="scientific">Streptomyces gilvifuscus</name>
    <dbReference type="NCBI Taxonomy" id="1550617"/>
    <lineage>
        <taxon>Bacteria</taxon>
        <taxon>Bacillati</taxon>
        <taxon>Actinomycetota</taxon>
        <taxon>Actinomycetes</taxon>
        <taxon>Kitasatosporales</taxon>
        <taxon>Streptomycetaceae</taxon>
        <taxon>Streptomyces</taxon>
    </lineage>
</organism>
<keyword evidence="3" id="KW-1185">Reference proteome</keyword>
<evidence type="ECO:0000313" key="3">
    <source>
        <dbReference type="Proteomes" id="UP001221328"/>
    </source>
</evidence>
<feature type="compositionally biased region" description="Basic and acidic residues" evidence="1">
    <location>
        <begin position="386"/>
        <end position="395"/>
    </location>
</feature>
<feature type="compositionally biased region" description="Low complexity" evidence="1">
    <location>
        <begin position="1"/>
        <end position="14"/>
    </location>
</feature>
<sequence length="395" mass="44030">MRTSPTARPTPSTTLWLARGRHTGPDAADVVRRTLQRLKSSEVLDDHLEVPDSDGDPRQIFEARWRVAGTVTVRARLTLAPPAEDGAENGRDWVLAAEAESAWEQGWPSPATMFWPDEPDVAWDREPGTGLRFREAAHLPADDDKEIRRLLRTSVRAGWSVNFVVHEAMTPDERGRRPLGTFLPPSLRHRVLEHRAAPEQLRIVNRALREFGVQVPRGGAVVLPPDPAPEGFEADDFSIRTVFLDGSRPDELVDALTRYAALPQPLPEGAEEAVAELRDEWRLMTLEEQLDHERRLVAMYAEALEAMTKSRDLYREAAERAHEALAVYREAGVEIPAQPQPPATPPTGSPLQQLTRTFERLRFSAKALRPAAAADREAGEPAGNGTDERPRPTDD</sequence>
<feature type="region of interest" description="Disordered" evidence="1">
    <location>
        <begin position="1"/>
        <end position="23"/>
    </location>
</feature>
<dbReference type="Proteomes" id="UP001221328">
    <property type="component" value="Unassembled WGS sequence"/>
</dbReference>
<proteinExistence type="predicted"/>
<protein>
    <recommendedName>
        <fullName evidence="4">PE-PGRS family protein</fullName>
    </recommendedName>
</protein>
<accession>A0ABT5G6A9</accession>
<comment type="caution">
    <text evidence="2">The sequence shown here is derived from an EMBL/GenBank/DDBJ whole genome shotgun (WGS) entry which is preliminary data.</text>
</comment>
<evidence type="ECO:0000313" key="2">
    <source>
        <dbReference type="EMBL" id="MDC2960122.1"/>
    </source>
</evidence>
<reference evidence="2 3" key="1">
    <citation type="journal article" date="2015" name="Int. J. Syst. Evol. Microbiol.">
        <title>Streptomyces gilvifuscus sp. nov., an actinomycete that produces antibacterial compounds isolated from soil.</title>
        <authorList>
            <person name="Nguyen T.M."/>
            <person name="Kim J."/>
        </authorList>
    </citation>
    <scope>NUCLEOTIDE SEQUENCE [LARGE SCALE GENOMIC DNA]</scope>
    <source>
        <strain evidence="2 3">T113</strain>
    </source>
</reference>
<evidence type="ECO:0008006" key="4">
    <source>
        <dbReference type="Google" id="ProtNLM"/>
    </source>
</evidence>
<dbReference type="RefSeq" id="WP_272178317.1">
    <property type="nucleotide sequence ID" value="NZ_JAQOSK010000020.1"/>
</dbReference>
<name>A0ABT5G6A9_9ACTN</name>
<feature type="region of interest" description="Disordered" evidence="1">
    <location>
        <begin position="366"/>
        <end position="395"/>
    </location>
</feature>
<dbReference type="EMBL" id="JAQOSK010000020">
    <property type="protein sequence ID" value="MDC2960122.1"/>
    <property type="molecule type" value="Genomic_DNA"/>
</dbReference>